<dbReference type="PANTHER" id="PTHR31592">
    <property type="entry name" value="TRANSMEMBRANE PROTEIN 192"/>
    <property type="match status" value="1"/>
</dbReference>
<protein>
    <recommendedName>
        <fullName evidence="3">Transmembrane protein 192</fullName>
    </recommendedName>
</protein>
<feature type="transmembrane region" description="Helical" evidence="7">
    <location>
        <begin position="147"/>
        <end position="170"/>
    </location>
</feature>
<dbReference type="OrthoDB" id="6277625at2759"/>
<comment type="subcellular location">
    <subcellularLocation>
        <location evidence="1">Membrane</location>
        <topology evidence="1">Multi-pass membrane protein</topology>
    </subcellularLocation>
</comment>
<proteinExistence type="inferred from homology"/>
<dbReference type="KEGG" id="clec:106663396"/>
<name>A0A8I6RI27_CIMLE</name>
<dbReference type="EnsemblMetazoa" id="XM_014388216.2">
    <property type="protein sequence ID" value="XP_014243702.1"/>
    <property type="gene ID" value="LOC106663396"/>
</dbReference>
<dbReference type="AlphaFoldDB" id="A0A8I6RI27"/>
<organism evidence="8 9">
    <name type="scientific">Cimex lectularius</name>
    <name type="common">Bed bug</name>
    <name type="synonym">Acanthia lectularia</name>
    <dbReference type="NCBI Taxonomy" id="79782"/>
    <lineage>
        <taxon>Eukaryota</taxon>
        <taxon>Metazoa</taxon>
        <taxon>Ecdysozoa</taxon>
        <taxon>Arthropoda</taxon>
        <taxon>Hexapoda</taxon>
        <taxon>Insecta</taxon>
        <taxon>Pterygota</taxon>
        <taxon>Neoptera</taxon>
        <taxon>Paraneoptera</taxon>
        <taxon>Hemiptera</taxon>
        <taxon>Heteroptera</taxon>
        <taxon>Panheteroptera</taxon>
        <taxon>Cimicomorpha</taxon>
        <taxon>Cimicidae</taxon>
        <taxon>Cimex</taxon>
    </lineage>
</organism>
<dbReference type="GeneID" id="106663396"/>
<keyword evidence="4 7" id="KW-0812">Transmembrane</keyword>
<feature type="transmembrane region" description="Helical" evidence="7">
    <location>
        <begin position="28"/>
        <end position="50"/>
    </location>
</feature>
<sequence>MDPMGNDELEFCENIALTVQRFRPLSTALTGGFQLLLTISLGFLALFLHVSKYTIDKPCNDFAIILLSQAAFWAISLIIDHYYKYRHHFLQLDGHFTFYKQISRIANLLLAAISIWNAIILILLAILYMVKQEDSLFCEGRGNGSPFFYLCIAVILESVACIGILLTYLVRVSNFNSTKPLTDIDHYECRISDPGVDYEVGYRFQGEAISDLLEKYVNLLNYYKSANDELCRVLKNLQNVR</sequence>
<keyword evidence="9" id="KW-1185">Reference proteome</keyword>
<evidence type="ECO:0000256" key="6">
    <source>
        <dbReference type="ARBA" id="ARBA00023136"/>
    </source>
</evidence>
<evidence type="ECO:0000313" key="8">
    <source>
        <dbReference type="EnsemblMetazoa" id="XP_014243702.1"/>
    </source>
</evidence>
<evidence type="ECO:0000256" key="2">
    <source>
        <dbReference type="ARBA" id="ARBA00006314"/>
    </source>
</evidence>
<dbReference type="Proteomes" id="UP000494040">
    <property type="component" value="Unassembled WGS sequence"/>
</dbReference>
<accession>A0A8I6RI27</accession>
<evidence type="ECO:0000256" key="1">
    <source>
        <dbReference type="ARBA" id="ARBA00004141"/>
    </source>
</evidence>
<keyword evidence="6 7" id="KW-0472">Membrane</keyword>
<dbReference type="RefSeq" id="XP_014243702.1">
    <property type="nucleotide sequence ID" value="XM_014388216.2"/>
</dbReference>
<evidence type="ECO:0000256" key="7">
    <source>
        <dbReference type="SAM" id="Phobius"/>
    </source>
</evidence>
<comment type="similarity">
    <text evidence="2">Belongs to the TMEM192 family.</text>
</comment>
<reference evidence="8" key="1">
    <citation type="submission" date="2022-01" db="UniProtKB">
        <authorList>
            <consortium name="EnsemblMetazoa"/>
        </authorList>
    </citation>
    <scope>IDENTIFICATION</scope>
</reference>
<dbReference type="Pfam" id="PF14802">
    <property type="entry name" value="TMEM192"/>
    <property type="match status" value="1"/>
</dbReference>
<dbReference type="GO" id="GO:0005765">
    <property type="term" value="C:lysosomal membrane"/>
    <property type="evidence" value="ECO:0007669"/>
    <property type="project" value="TreeGrafter"/>
</dbReference>
<evidence type="ECO:0000256" key="5">
    <source>
        <dbReference type="ARBA" id="ARBA00022989"/>
    </source>
</evidence>
<dbReference type="PANTHER" id="PTHR31592:SF1">
    <property type="entry name" value="TRANSMEMBRANE PROTEIN 192"/>
    <property type="match status" value="1"/>
</dbReference>
<evidence type="ECO:0000256" key="4">
    <source>
        <dbReference type="ARBA" id="ARBA00022692"/>
    </source>
</evidence>
<dbReference type="OMA" id="HGCYIDK"/>
<dbReference type="GO" id="GO:0005770">
    <property type="term" value="C:late endosome"/>
    <property type="evidence" value="ECO:0007669"/>
    <property type="project" value="TreeGrafter"/>
</dbReference>
<feature type="transmembrane region" description="Helical" evidence="7">
    <location>
        <begin position="104"/>
        <end position="127"/>
    </location>
</feature>
<evidence type="ECO:0000256" key="3">
    <source>
        <dbReference type="ARBA" id="ARBA00014635"/>
    </source>
</evidence>
<feature type="transmembrane region" description="Helical" evidence="7">
    <location>
        <begin position="62"/>
        <end position="83"/>
    </location>
</feature>
<dbReference type="InterPro" id="IPR029399">
    <property type="entry name" value="TMEM192"/>
</dbReference>
<keyword evidence="5 7" id="KW-1133">Transmembrane helix</keyword>
<evidence type="ECO:0000313" key="9">
    <source>
        <dbReference type="Proteomes" id="UP000494040"/>
    </source>
</evidence>